<proteinExistence type="predicted"/>
<sequence length="865" mass="97925">MNPSTVSEPHSSVPVQTEKQSTESDSSSSVNMDSEHADAIGTPMILGESDSGKDVPRVAEEKRGDAKVDVTVSTEVVQNGSAHAGAEELTSPLKPLAKRIQAMPEKIISRIIEHAFQLSIADPVFAPFSRSKLPFWRNLWPHNQQMCANLDTRWNFLLFASWLRRVQDVNETWAAAVENHPFWAIFLSLRPTYVRENEMGSSRNQEPTWLERAQPGRKEAKTHSSLQAEAERTCWVCVFYCGPSNTLSPPASQVYIETTPFDTIPVCKKHYDADMCHCCLSIESDRNLLFLSRQEDEASFGLEDRESTFVCRKCRNQAIEKAYNAFPNKFEFSRVPSSAYHIYLDRGLGTASAVIENLYAHAWAEEYIQLGEEYDEATKKWKQGMVQEYRRQGQNVSPNLADAHLPIEQAIKMFDSAIHWSIDRMIDEGMWISPRTLNDKLQKALATGGEAAITDALPVIHVYSPPLKAPTRGQRYVEPTIEWPIRDRPAPPIVLHKMQREYMGLLPDRVEATMKNLKTMIAKISNGNMDVAEAKATSMGAEEILTWLNDPRNHLHNWWHNQPFVKPITPSDLARMFSSKSPESESGAKRKREDSDSSGEEKADKIAKRAESKPTPMTSANVGSEMDVTPTPPGPPSPGPQERQTSSPPSTGSESQITLAMLTPDKVNRLPWPTPQEVLTSREIEYLRMTGFTEKNIPWELLYKVPAEISELDEITKEILMQVWQDVTKSFTTCRCPICRRAREYEKQVTAAEANPQYSEYISLLTSATKAEDMTDHQRSWLANQALLLNSATTLADEDYDELALSEEDDRDFDRLPELKEYRDLDPDELYELYGTDEEMPEEAELPEDDVSYDIPGARLQSNKR</sequence>
<gene>
    <name evidence="1" type="ORF">QFC20_005539</name>
</gene>
<evidence type="ECO:0000313" key="1">
    <source>
        <dbReference type="EMBL" id="KAJ9100127.1"/>
    </source>
</evidence>
<keyword evidence="2" id="KW-1185">Reference proteome</keyword>
<organism evidence="1 2">
    <name type="scientific">Naganishia adeliensis</name>
    <dbReference type="NCBI Taxonomy" id="92952"/>
    <lineage>
        <taxon>Eukaryota</taxon>
        <taxon>Fungi</taxon>
        <taxon>Dikarya</taxon>
        <taxon>Basidiomycota</taxon>
        <taxon>Agaricomycotina</taxon>
        <taxon>Tremellomycetes</taxon>
        <taxon>Filobasidiales</taxon>
        <taxon>Filobasidiaceae</taxon>
        <taxon>Naganishia</taxon>
    </lineage>
</organism>
<evidence type="ECO:0000313" key="2">
    <source>
        <dbReference type="Proteomes" id="UP001230649"/>
    </source>
</evidence>
<name>A0ACC2VNK2_9TREE</name>
<comment type="caution">
    <text evidence="1">The sequence shown here is derived from an EMBL/GenBank/DDBJ whole genome shotgun (WGS) entry which is preliminary data.</text>
</comment>
<accession>A0ACC2VNK2</accession>
<reference evidence="1" key="1">
    <citation type="submission" date="2023-04" db="EMBL/GenBank/DDBJ databases">
        <title>Draft Genome sequencing of Naganishia species isolated from polar environments using Oxford Nanopore Technology.</title>
        <authorList>
            <person name="Leo P."/>
            <person name="Venkateswaran K."/>
        </authorList>
    </citation>
    <scope>NUCLEOTIDE SEQUENCE</scope>
    <source>
        <strain evidence="1">MNA-CCFEE 5262</strain>
    </source>
</reference>
<dbReference type="Proteomes" id="UP001230649">
    <property type="component" value="Unassembled WGS sequence"/>
</dbReference>
<dbReference type="EMBL" id="JASBWS010000078">
    <property type="protein sequence ID" value="KAJ9100127.1"/>
    <property type="molecule type" value="Genomic_DNA"/>
</dbReference>
<protein>
    <submittedName>
        <fullName evidence="1">Uncharacterized protein</fullName>
    </submittedName>
</protein>